<feature type="compositionally biased region" description="Low complexity" evidence="5">
    <location>
        <begin position="38"/>
        <end position="49"/>
    </location>
</feature>
<dbReference type="PROSITE" id="PS00028">
    <property type="entry name" value="ZINC_FINGER_C2H2_1"/>
    <property type="match status" value="1"/>
</dbReference>
<gene>
    <name evidence="7" type="ORF">SODALDRAFT_356230</name>
</gene>
<dbReference type="PANTHER" id="PTHR13483:SF11">
    <property type="entry name" value="ZINC FINGER HIT DOMAIN-CONTAINING PROTEIN 3"/>
    <property type="match status" value="1"/>
</dbReference>
<feature type="domain" description="HIT-type" evidence="6">
    <location>
        <begin position="89"/>
        <end position="122"/>
    </location>
</feature>
<dbReference type="Proteomes" id="UP000272025">
    <property type="component" value="Unassembled WGS sequence"/>
</dbReference>
<dbReference type="InterPro" id="IPR051639">
    <property type="entry name" value="BCD1"/>
</dbReference>
<evidence type="ECO:0000313" key="8">
    <source>
        <dbReference type="Proteomes" id="UP000272025"/>
    </source>
</evidence>
<dbReference type="InterPro" id="IPR013087">
    <property type="entry name" value="Znf_C2H2_type"/>
</dbReference>
<dbReference type="Gene3D" id="3.30.60.190">
    <property type="match status" value="1"/>
</dbReference>
<dbReference type="PANTHER" id="PTHR13483">
    <property type="entry name" value="BOX C_D SNORNA PROTEIN 1-RELATED"/>
    <property type="match status" value="1"/>
</dbReference>
<evidence type="ECO:0000256" key="3">
    <source>
        <dbReference type="ARBA" id="ARBA00022833"/>
    </source>
</evidence>
<dbReference type="GO" id="GO:0008270">
    <property type="term" value="F:zinc ion binding"/>
    <property type="evidence" value="ECO:0007669"/>
    <property type="project" value="UniProtKB-UniRule"/>
</dbReference>
<dbReference type="PROSITE" id="PS51083">
    <property type="entry name" value="ZF_HIT"/>
    <property type="match status" value="1"/>
</dbReference>
<name>A0A3N2Q0H7_SODAK</name>
<dbReference type="CDD" id="cd23024">
    <property type="entry name" value="zf-HIT_ZNHIT2-3"/>
    <property type="match status" value="1"/>
</dbReference>
<evidence type="ECO:0000313" key="7">
    <source>
        <dbReference type="EMBL" id="ROT40269.1"/>
    </source>
</evidence>
<proteinExistence type="predicted"/>
<feature type="compositionally biased region" description="Polar residues" evidence="5">
    <location>
        <begin position="50"/>
        <end position="65"/>
    </location>
</feature>
<dbReference type="SUPFAM" id="SSF144232">
    <property type="entry name" value="HIT/MYND zinc finger-like"/>
    <property type="match status" value="1"/>
</dbReference>
<dbReference type="STRING" id="1314773.A0A3N2Q0H7"/>
<dbReference type="OrthoDB" id="18412at2759"/>
<evidence type="ECO:0000256" key="5">
    <source>
        <dbReference type="SAM" id="MobiDB-lite"/>
    </source>
</evidence>
<accession>A0A3N2Q0H7</accession>
<dbReference type="AlphaFoldDB" id="A0A3N2Q0H7"/>
<dbReference type="GeneID" id="39582368"/>
<dbReference type="GO" id="GO:0005634">
    <property type="term" value="C:nucleus"/>
    <property type="evidence" value="ECO:0007669"/>
    <property type="project" value="TreeGrafter"/>
</dbReference>
<organism evidence="7 8">
    <name type="scientific">Sodiomyces alkalinus (strain CBS 110278 / VKM F-3762 / F11)</name>
    <name type="common">Alkaliphilic filamentous fungus</name>
    <dbReference type="NCBI Taxonomy" id="1314773"/>
    <lineage>
        <taxon>Eukaryota</taxon>
        <taxon>Fungi</taxon>
        <taxon>Dikarya</taxon>
        <taxon>Ascomycota</taxon>
        <taxon>Pezizomycotina</taxon>
        <taxon>Sordariomycetes</taxon>
        <taxon>Hypocreomycetidae</taxon>
        <taxon>Glomerellales</taxon>
        <taxon>Plectosphaerellaceae</taxon>
        <taxon>Sodiomyces</taxon>
    </lineage>
</organism>
<feature type="compositionally biased region" description="Polar residues" evidence="5">
    <location>
        <begin position="146"/>
        <end position="155"/>
    </location>
</feature>
<dbReference type="GO" id="GO:0070761">
    <property type="term" value="C:pre-snoRNP complex"/>
    <property type="evidence" value="ECO:0007669"/>
    <property type="project" value="TreeGrafter"/>
</dbReference>
<feature type="compositionally biased region" description="Basic and acidic residues" evidence="5">
    <location>
        <begin position="117"/>
        <end position="131"/>
    </location>
</feature>
<dbReference type="GO" id="GO:0000463">
    <property type="term" value="P:maturation of LSU-rRNA from tricistronic rRNA transcript (SSU-rRNA, 5.8S rRNA, LSU-rRNA)"/>
    <property type="evidence" value="ECO:0007669"/>
    <property type="project" value="TreeGrafter"/>
</dbReference>
<dbReference type="GO" id="GO:0048254">
    <property type="term" value="P:snoRNA localization"/>
    <property type="evidence" value="ECO:0007669"/>
    <property type="project" value="TreeGrafter"/>
</dbReference>
<feature type="region of interest" description="Disordered" evidence="5">
    <location>
        <begin position="117"/>
        <end position="159"/>
    </location>
</feature>
<evidence type="ECO:0000256" key="1">
    <source>
        <dbReference type="ARBA" id="ARBA00022723"/>
    </source>
</evidence>
<keyword evidence="2 4" id="KW-0863">Zinc-finger</keyword>
<dbReference type="InterPro" id="IPR007529">
    <property type="entry name" value="Znf_HIT"/>
</dbReference>
<dbReference type="EMBL" id="ML119052">
    <property type="protein sequence ID" value="ROT40269.1"/>
    <property type="molecule type" value="Genomic_DNA"/>
</dbReference>
<reference evidence="7 8" key="1">
    <citation type="journal article" date="2018" name="Mol. Ecol.">
        <title>The obligate alkalophilic soda-lake fungus Sodiomyces alkalinus has shifted to a protein diet.</title>
        <authorList>
            <person name="Grum-Grzhimaylo A.A."/>
            <person name="Falkoski D.L."/>
            <person name="van den Heuvel J."/>
            <person name="Valero-Jimenez C.A."/>
            <person name="Min B."/>
            <person name="Choi I.G."/>
            <person name="Lipzen A."/>
            <person name="Daum C.G."/>
            <person name="Aanen D.K."/>
            <person name="Tsang A."/>
            <person name="Henrissat B."/>
            <person name="Bilanenko E.N."/>
            <person name="de Vries R.P."/>
            <person name="van Kan J.A.L."/>
            <person name="Grigoriev I.V."/>
            <person name="Debets A.J.M."/>
        </authorList>
    </citation>
    <scope>NUCLEOTIDE SEQUENCE [LARGE SCALE GENOMIC DNA]</scope>
    <source>
        <strain evidence="7 8">F11</strain>
    </source>
</reference>
<dbReference type="GO" id="GO:0000492">
    <property type="term" value="P:box C/D snoRNP assembly"/>
    <property type="evidence" value="ECO:0007669"/>
    <property type="project" value="TreeGrafter"/>
</dbReference>
<dbReference type="RefSeq" id="XP_028468075.1">
    <property type="nucleotide sequence ID" value="XM_028613890.1"/>
</dbReference>
<keyword evidence="3" id="KW-0862">Zinc</keyword>
<keyword evidence="1" id="KW-0479">Metal-binding</keyword>
<evidence type="ECO:0000259" key="6">
    <source>
        <dbReference type="PROSITE" id="PS51083"/>
    </source>
</evidence>
<keyword evidence="8" id="KW-1185">Reference proteome</keyword>
<evidence type="ECO:0000256" key="2">
    <source>
        <dbReference type="ARBA" id="ARBA00022771"/>
    </source>
</evidence>
<evidence type="ECO:0000256" key="4">
    <source>
        <dbReference type="PROSITE-ProRule" id="PRU00453"/>
    </source>
</evidence>
<sequence length="290" mass="31474">MCEDLNVASFGFKYRSKSDLPTVSLDHTGAAADDVLNANNNNNNNNNNNKSTGQWDWTGCETTNAPAKEASGKDDGEQPRATSSKTKLCGVCNETPGKYKCPRCGLPFCSVACNKTHRENHPPDPEPESKPSDAGPSPQPVAMTEGPSSSHQPDNPFSVLDDSEQLRYLFRRYPNLPQQLLAISAATEPPAEAQPTSLKEAILAKAAAAGKPNQAQWNHDVGIRKGKEALRRARKAEGDAGEGVREFSELIIHLTSQGARSEETGSLLRSRAAQRDADLIKRLLEEEGRR</sequence>
<feature type="region of interest" description="Disordered" evidence="5">
    <location>
        <begin position="38"/>
        <end position="85"/>
    </location>
</feature>
<protein>
    <recommendedName>
        <fullName evidence="6">HIT-type domain-containing protein</fullName>
    </recommendedName>
</protein>
<dbReference type="Pfam" id="PF04438">
    <property type="entry name" value="zf-HIT"/>
    <property type="match status" value="1"/>
</dbReference>